<organism evidence="2">
    <name type="scientific">freshwater metagenome</name>
    <dbReference type="NCBI Taxonomy" id="449393"/>
    <lineage>
        <taxon>unclassified sequences</taxon>
        <taxon>metagenomes</taxon>
        <taxon>ecological metagenomes</taxon>
    </lineage>
</organism>
<dbReference type="PANTHER" id="PTHR43000">
    <property type="entry name" value="DTDP-D-GLUCOSE 4,6-DEHYDRATASE-RELATED"/>
    <property type="match status" value="1"/>
</dbReference>
<dbReference type="InterPro" id="IPR036291">
    <property type="entry name" value="NAD(P)-bd_dom_sf"/>
</dbReference>
<sequence>MTRSFKRVAVIGGDGVFGVHMLKFLLEQPHIERVVSIGRNQRKPPVYSLDVGQGDPRFAYYQAHMVHEHDILMRIFDQEQPDCIINFAALAYATSWVDSYRYYDTNVVALARITEAIRERDYFTHWMQIGSSEVYGPAVDGPCSETSPANPTSPYAVSKLAGDMHLKTYFDSIDFPMNVIRPSNAYGPGQQLYRLMPRAAFCALTGQTFPLEGGGVAEKSFIHATDLAAAVHIIMTEGSLGETYNAGTEAAVSIRHIVEMTAAAAGVDFEGFVTIAPGRATEDSRYWLDSTKMHDELGWRPQISLETGVVEMVEWARANLDALKLQTQQFSLRS</sequence>
<dbReference type="SUPFAM" id="SSF51735">
    <property type="entry name" value="NAD(P)-binding Rossmann-fold domains"/>
    <property type="match status" value="1"/>
</dbReference>
<dbReference type="InterPro" id="IPR016040">
    <property type="entry name" value="NAD(P)-bd_dom"/>
</dbReference>
<gene>
    <name evidence="2" type="ORF">UFOPK3772_03498</name>
</gene>
<name>A0A6J7LZ10_9ZZZZ</name>
<dbReference type="EMBL" id="CAFBNE010000217">
    <property type="protein sequence ID" value="CAB4972512.1"/>
    <property type="molecule type" value="Genomic_DNA"/>
</dbReference>
<dbReference type="Gene3D" id="3.40.50.720">
    <property type="entry name" value="NAD(P)-binding Rossmann-like Domain"/>
    <property type="match status" value="1"/>
</dbReference>
<evidence type="ECO:0000313" key="2">
    <source>
        <dbReference type="EMBL" id="CAB4972512.1"/>
    </source>
</evidence>
<proteinExistence type="predicted"/>
<feature type="domain" description="NAD(P)-binding" evidence="1">
    <location>
        <begin position="10"/>
        <end position="312"/>
    </location>
</feature>
<reference evidence="2" key="1">
    <citation type="submission" date="2020-05" db="EMBL/GenBank/DDBJ databases">
        <authorList>
            <person name="Chiriac C."/>
            <person name="Salcher M."/>
            <person name="Ghai R."/>
            <person name="Kavagutti S V."/>
        </authorList>
    </citation>
    <scope>NUCLEOTIDE SEQUENCE</scope>
</reference>
<dbReference type="Gene3D" id="3.90.25.10">
    <property type="entry name" value="UDP-galactose 4-epimerase, domain 1"/>
    <property type="match status" value="1"/>
</dbReference>
<dbReference type="AlphaFoldDB" id="A0A6J7LZ10"/>
<protein>
    <submittedName>
        <fullName evidence="2">Unannotated protein</fullName>
    </submittedName>
</protein>
<evidence type="ECO:0000259" key="1">
    <source>
        <dbReference type="Pfam" id="PF16363"/>
    </source>
</evidence>
<accession>A0A6J7LZ10</accession>
<dbReference type="Pfam" id="PF16363">
    <property type="entry name" value="GDP_Man_Dehyd"/>
    <property type="match status" value="1"/>
</dbReference>